<evidence type="ECO:0000313" key="3">
    <source>
        <dbReference type="Proteomes" id="UP000076727"/>
    </source>
</evidence>
<protein>
    <submittedName>
        <fullName evidence="2">Uncharacterized protein</fullName>
    </submittedName>
</protein>
<name>A0A165RY46_9APHY</name>
<gene>
    <name evidence="2" type="ORF">DAEQUDRAFT_744315</name>
</gene>
<feature type="compositionally biased region" description="Low complexity" evidence="1">
    <location>
        <begin position="16"/>
        <end position="29"/>
    </location>
</feature>
<keyword evidence="3" id="KW-1185">Reference proteome</keyword>
<feature type="compositionally biased region" description="Polar residues" evidence="1">
    <location>
        <begin position="73"/>
        <end position="86"/>
    </location>
</feature>
<dbReference type="EMBL" id="KV429046">
    <property type="protein sequence ID" value="KZT71295.1"/>
    <property type="molecule type" value="Genomic_DNA"/>
</dbReference>
<dbReference type="AlphaFoldDB" id="A0A165RY46"/>
<dbReference type="Proteomes" id="UP000076727">
    <property type="component" value="Unassembled WGS sequence"/>
</dbReference>
<accession>A0A165RY46</accession>
<proteinExistence type="predicted"/>
<sequence>MPSLRRTFSSPPTRRGPYSYPSSLSSSGGQTRAGPHQPRRSSGSDVSNRRVLADIDWWIVQDGQRDVYDPSTGGRTTTDATENNADVESGIRGGIPTAPAPGESVDAVLPAWQPTLNLGTASPEISRPPVPYFGDIALEGVIGVASPETLSPLSQFADLTLAPSTPARRQYAHSAESSDSSFSSVDSTPESTSYALLATPPQRSMDLMDMDAFISSNTAFISPARPGHYSASPAVARSVSYSAVEDEVAGLQHRGETVIEDPFADIVSCAPMPVPPPFFSETQVDVDDLFF</sequence>
<reference evidence="2 3" key="1">
    <citation type="journal article" date="2016" name="Mol. Biol. Evol.">
        <title>Comparative Genomics of Early-Diverging Mushroom-Forming Fungi Provides Insights into the Origins of Lignocellulose Decay Capabilities.</title>
        <authorList>
            <person name="Nagy L.G."/>
            <person name="Riley R."/>
            <person name="Tritt A."/>
            <person name="Adam C."/>
            <person name="Daum C."/>
            <person name="Floudas D."/>
            <person name="Sun H."/>
            <person name="Yadav J.S."/>
            <person name="Pangilinan J."/>
            <person name="Larsson K.H."/>
            <person name="Matsuura K."/>
            <person name="Barry K."/>
            <person name="Labutti K."/>
            <person name="Kuo R."/>
            <person name="Ohm R.A."/>
            <person name="Bhattacharya S.S."/>
            <person name="Shirouzu T."/>
            <person name="Yoshinaga Y."/>
            <person name="Martin F.M."/>
            <person name="Grigoriev I.V."/>
            <person name="Hibbett D.S."/>
        </authorList>
    </citation>
    <scope>NUCLEOTIDE SEQUENCE [LARGE SCALE GENOMIC DNA]</scope>
    <source>
        <strain evidence="2 3">L-15889</strain>
    </source>
</reference>
<evidence type="ECO:0000313" key="2">
    <source>
        <dbReference type="EMBL" id="KZT71295.1"/>
    </source>
</evidence>
<organism evidence="2 3">
    <name type="scientific">Daedalea quercina L-15889</name>
    <dbReference type="NCBI Taxonomy" id="1314783"/>
    <lineage>
        <taxon>Eukaryota</taxon>
        <taxon>Fungi</taxon>
        <taxon>Dikarya</taxon>
        <taxon>Basidiomycota</taxon>
        <taxon>Agaricomycotina</taxon>
        <taxon>Agaricomycetes</taxon>
        <taxon>Polyporales</taxon>
        <taxon>Fomitopsis</taxon>
    </lineage>
</organism>
<feature type="compositionally biased region" description="Low complexity" evidence="1">
    <location>
        <begin position="174"/>
        <end position="187"/>
    </location>
</feature>
<feature type="region of interest" description="Disordered" evidence="1">
    <location>
        <begin position="167"/>
        <end position="187"/>
    </location>
</feature>
<evidence type="ECO:0000256" key="1">
    <source>
        <dbReference type="SAM" id="MobiDB-lite"/>
    </source>
</evidence>
<feature type="region of interest" description="Disordered" evidence="1">
    <location>
        <begin position="1"/>
        <end position="47"/>
    </location>
</feature>
<dbReference type="OrthoDB" id="3236040at2759"/>
<feature type="compositionally biased region" description="Polar residues" evidence="1">
    <location>
        <begin position="1"/>
        <end position="12"/>
    </location>
</feature>
<feature type="region of interest" description="Disordered" evidence="1">
    <location>
        <begin position="63"/>
        <end position="100"/>
    </location>
</feature>